<reference evidence="2 3" key="1">
    <citation type="submission" date="2024-05" db="EMBL/GenBank/DDBJ databases">
        <authorList>
            <person name="Duchaud E."/>
        </authorList>
    </citation>
    <scope>NUCLEOTIDE SEQUENCE [LARGE SCALE GENOMIC DNA]</scope>
    <source>
        <strain evidence="2">Ena-SAMPLE-TAB-13-05-2024-13:56:06:370-140305</strain>
    </source>
</reference>
<evidence type="ECO:0000313" key="3">
    <source>
        <dbReference type="Proteomes" id="UP001497602"/>
    </source>
</evidence>
<evidence type="ECO:0000313" key="2">
    <source>
        <dbReference type="EMBL" id="CAL2107805.1"/>
    </source>
</evidence>
<keyword evidence="3" id="KW-1185">Reference proteome</keyword>
<protein>
    <recommendedName>
        <fullName evidence="4">Lipocalin-like domain-containing protein</fullName>
    </recommendedName>
</protein>
<name>A0ABM9PPY7_9FLAO</name>
<comment type="caution">
    <text evidence="2">The sequence shown here is derived from an EMBL/GenBank/DDBJ whole genome shotgun (WGS) entry which is preliminary data.</text>
</comment>
<feature type="chain" id="PRO_5045154492" description="Lipocalin-like domain-containing protein" evidence="1">
    <location>
        <begin position="24"/>
        <end position="234"/>
    </location>
</feature>
<dbReference type="RefSeq" id="WP_348703225.1">
    <property type="nucleotide sequence ID" value="NZ_CAXIYA010000011.1"/>
</dbReference>
<feature type="signal peptide" evidence="1">
    <location>
        <begin position="1"/>
        <end position="23"/>
    </location>
</feature>
<accession>A0ABM9PPY7</accession>
<dbReference type="EMBL" id="CAXJRC010000042">
    <property type="protein sequence ID" value="CAL2107805.1"/>
    <property type="molecule type" value="Genomic_DNA"/>
</dbReference>
<gene>
    <name evidence="2" type="ORF">T190115A13A_50047</name>
</gene>
<evidence type="ECO:0008006" key="4">
    <source>
        <dbReference type="Google" id="ProtNLM"/>
    </source>
</evidence>
<dbReference type="Proteomes" id="UP001497602">
    <property type="component" value="Unassembled WGS sequence"/>
</dbReference>
<sequence>MGKLKIVKGIVLAVILMATACQKNEEIPVNTNNLLVGYWANAVHTNDSITFERVGELPTNNYGIAFKENNVFIQRTSGWCGTPPLSFYDDNGTYEKNEDQIKITLSVFPLNYNWKILELTKEKLKVKVELSDREKEHQALLQLFDEIKALATSKTCEDDNDWTFTAYGSKACGGPQGYIAYSKKINVPEFLQKVTVYTQAEAAFNKKWGVVSTCDIIAQPTGVTCENGKAVLKY</sequence>
<dbReference type="PROSITE" id="PS51257">
    <property type="entry name" value="PROKAR_LIPOPROTEIN"/>
    <property type="match status" value="1"/>
</dbReference>
<evidence type="ECO:0000256" key="1">
    <source>
        <dbReference type="SAM" id="SignalP"/>
    </source>
</evidence>
<keyword evidence="1" id="KW-0732">Signal</keyword>
<organism evidence="2 3">
    <name type="scientific">Tenacibaculum vairaonense</name>
    <dbReference type="NCBI Taxonomy" id="3137860"/>
    <lineage>
        <taxon>Bacteria</taxon>
        <taxon>Pseudomonadati</taxon>
        <taxon>Bacteroidota</taxon>
        <taxon>Flavobacteriia</taxon>
        <taxon>Flavobacteriales</taxon>
        <taxon>Flavobacteriaceae</taxon>
        <taxon>Tenacibaculum</taxon>
    </lineage>
</organism>
<proteinExistence type="predicted"/>